<feature type="compositionally biased region" description="Low complexity" evidence="8">
    <location>
        <begin position="968"/>
        <end position="981"/>
    </location>
</feature>
<feature type="region of interest" description="Disordered" evidence="8">
    <location>
        <begin position="211"/>
        <end position="306"/>
    </location>
</feature>
<dbReference type="GO" id="GO:0005634">
    <property type="term" value="C:nucleus"/>
    <property type="evidence" value="ECO:0007669"/>
    <property type="project" value="UniProtKB-SubCell"/>
</dbReference>
<dbReference type="Pfam" id="PF00096">
    <property type="entry name" value="zf-C2H2"/>
    <property type="match status" value="2"/>
</dbReference>
<feature type="region of interest" description="Disordered" evidence="8">
    <location>
        <begin position="476"/>
        <end position="501"/>
    </location>
</feature>
<dbReference type="GO" id="GO:0008270">
    <property type="term" value="F:zinc ion binding"/>
    <property type="evidence" value="ECO:0007669"/>
    <property type="project" value="UniProtKB-KW"/>
</dbReference>
<dbReference type="InterPro" id="IPR013087">
    <property type="entry name" value="Znf_C2H2_type"/>
</dbReference>
<feature type="compositionally biased region" description="Low complexity" evidence="8">
    <location>
        <begin position="243"/>
        <end position="253"/>
    </location>
</feature>
<feature type="compositionally biased region" description="Polar residues" evidence="8">
    <location>
        <begin position="18"/>
        <end position="43"/>
    </location>
</feature>
<evidence type="ECO:0000256" key="3">
    <source>
        <dbReference type="ARBA" id="ARBA00022737"/>
    </source>
</evidence>
<dbReference type="RefSeq" id="XP_062650461.1">
    <property type="nucleotide sequence ID" value="XM_062790994.1"/>
</dbReference>
<feature type="region of interest" description="Disordered" evidence="8">
    <location>
        <begin position="841"/>
        <end position="905"/>
    </location>
</feature>
<comment type="caution">
    <text evidence="10">The sequence shown here is derived from an EMBL/GenBank/DDBJ whole genome shotgun (WGS) entry which is preliminary data.</text>
</comment>
<keyword evidence="2" id="KW-0479">Metal-binding</keyword>
<evidence type="ECO:0000256" key="4">
    <source>
        <dbReference type="ARBA" id="ARBA00022771"/>
    </source>
</evidence>
<evidence type="ECO:0000256" key="5">
    <source>
        <dbReference type="ARBA" id="ARBA00022833"/>
    </source>
</evidence>
<evidence type="ECO:0000256" key="6">
    <source>
        <dbReference type="ARBA" id="ARBA00023242"/>
    </source>
</evidence>
<evidence type="ECO:0000256" key="7">
    <source>
        <dbReference type="PROSITE-ProRule" id="PRU00042"/>
    </source>
</evidence>
<dbReference type="GO" id="GO:0000785">
    <property type="term" value="C:chromatin"/>
    <property type="evidence" value="ECO:0007669"/>
    <property type="project" value="TreeGrafter"/>
</dbReference>
<dbReference type="SMART" id="SM00355">
    <property type="entry name" value="ZnF_C2H2"/>
    <property type="match status" value="2"/>
</dbReference>
<evidence type="ECO:0000313" key="10">
    <source>
        <dbReference type="EMBL" id="KAK4126690.1"/>
    </source>
</evidence>
<dbReference type="GO" id="GO:0000978">
    <property type="term" value="F:RNA polymerase II cis-regulatory region sequence-specific DNA binding"/>
    <property type="evidence" value="ECO:0007669"/>
    <property type="project" value="InterPro"/>
</dbReference>
<dbReference type="GO" id="GO:0000981">
    <property type="term" value="F:DNA-binding transcription factor activity, RNA polymerase II-specific"/>
    <property type="evidence" value="ECO:0007669"/>
    <property type="project" value="InterPro"/>
</dbReference>
<dbReference type="PROSITE" id="PS00028">
    <property type="entry name" value="ZINC_FINGER_C2H2_1"/>
    <property type="match status" value="1"/>
</dbReference>
<dbReference type="Pfam" id="PF04082">
    <property type="entry name" value="Fungal_trans"/>
    <property type="match status" value="1"/>
</dbReference>
<protein>
    <recommendedName>
        <fullName evidence="9">C2H2-type domain-containing protein</fullName>
    </recommendedName>
</protein>
<feature type="compositionally biased region" description="Polar residues" evidence="8">
    <location>
        <begin position="485"/>
        <end position="501"/>
    </location>
</feature>
<feature type="compositionally biased region" description="Polar residues" evidence="8">
    <location>
        <begin position="849"/>
        <end position="858"/>
    </location>
</feature>
<reference evidence="10" key="2">
    <citation type="submission" date="2023-05" db="EMBL/GenBank/DDBJ databases">
        <authorList>
            <consortium name="Lawrence Berkeley National Laboratory"/>
            <person name="Steindorff A."/>
            <person name="Hensen N."/>
            <person name="Bonometti L."/>
            <person name="Westerberg I."/>
            <person name="Brannstrom I.O."/>
            <person name="Guillou S."/>
            <person name="Cros-Aarteil S."/>
            <person name="Calhoun S."/>
            <person name="Haridas S."/>
            <person name="Kuo A."/>
            <person name="Mondo S."/>
            <person name="Pangilinan J."/>
            <person name="Riley R."/>
            <person name="Labutti K."/>
            <person name="Andreopoulos B."/>
            <person name="Lipzen A."/>
            <person name="Chen C."/>
            <person name="Yanf M."/>
            <person name="Daum C."/>
            <person name="Ng V."/>
            <person name="Clum A."/>
            <person name="Ohm R."/>
            <person name="Martin F."/>
            <person name="Silar P."/>
            <person name="Natvig D."/>
            <person name="Lalanne C."/>
            <person name="Gautier V."/>
            <person name="Ament-Velasquez S.L."/>
            <person name="Kruys A."/>
            <person name="Hutchinson M.I."/>
            <person name="Powell A.J."/>
            <person name="Barry K."/>
            <person name="Miller A.N."/>
            <person name="Grigoriev I.V."/>
            <person name="Debuchy R."/>
            <person name="Gladieux P."/>
            <person name="Thoren M.H."/>
            <person name="Johannesson H."/>
        </authorList>
    </citation>
    <scope>NUCLEOTIDE SEQUENCE</scope>
    <source>
        <strain evidence="10">CBS 731.68</strain>
    </source>
</reference>
<feature type="region of interest" description="Disordered" evidence="8">
    <location>
        <begin position="1"/>
        <end position="157"/>
    </location>
</feature>
<reference evidence="10" key="1">
    <citation type="journal article" date="2023" name="Mol. Phylogenet. Evol.">
        <title>Genome-scale phylogeny and comparative genomics of the fungal order Sordariales.</title>
        <authorList>
            <person name="Hensen N."/>
            <person name="Bonometti L."/>
            <person name="Westerberg I."/>
            <person name="Brannstrom I.O."/>
            <person name="Guillou S."/>
            <person name="Cros-Aarteil S."/>
            <person name="Calhoun S."/>
            <person name="Haridas S."/>
            <person name="Kuo A."/>
            <person name="Mondo S."/>
            <person name="Pangilinan J."/>
            <person name="Riley R."/>
            <person name="LaButti K."/>
            <person name="Andreopoulos B."/>
            <person name="Lipzen A."/>
            <person name="Chen C."/>
            <person name="Yan M."/>
            <person name="Daum C."/>
            <person name="Ng V."/>
            <person name="Clum A."/>
            <person name="Steindorff A."/>
            <person name="Ohm R.A."/>
            <person name="Martin F."/>
            <person name="Silar P."/>
            <person name="Natvig D.O."/>
            <person name="Lalanne C."/>
            <person name="Gautier V."/>
            <person name="Ament-Velasquez S.L."/>
            <person name="Kruys A."/>
            <person name="Hutchinson M.I."/>
            <person name="Powell A.J."/>
            <person name="Barry K."/>
            <person name="Miller A.N."/>
            <person name="Grigoriev I.V."/>
            <person name="Debuchy R."/>
            <person name="Gladieux P."/>
            <person name="Hiltunen Thoren M."/>
            <person name="Johannesson H."/>
        </authorList>
    </citation>
    <scope>NUCLEOTIDE SEQUENCE</scope>
    <source>
        <strain evidence="10">CBS 731.68</strain>
    </source>
</reference>
<feature type="compositionally biased region" description="Gly residues" evidence="8">
    <location>
        <begin position="1092"/>
        <end position="1102"/>
    </location>
</feature>
<dbReference type="PROSITE" id="PS50157">
    <property type="entry name" value="ZINC_FINGER_C2H2_2"/>
    <property type="match status" value="1"/>
</dbReference>
<name>A0AAN6U5A8_9PEZI</name>
<evidence type="ECO:0000313" key="11">
    <source>
        <dbReference type="Proteomes" id="UP001302602"/>
    </source>
</evidence>
<keyword evidence="4 7" id="KW-0863">Zinc-finger</keyword>
<keyword evidence="3" id="KW-0677">Repeat</keyword>
<dbReference type="SUPFAM" id="SSF57667">
    <property type="entry name" value="beta-beta-alpha zinc fingers"/>
    <property type="match status" value="1"/>
</dbReference>
<dbReference type="AlphaFoldDB" id="A0AAN6U5A8"/>
<feature type="region of interest" description="Disordered" evidence="8">
    <location>
        <begin position="1007"/>
        <end position="1045"/>
    </location>
</feature>
<dbReference type="PANTHER" id="PTHR40626:SF30">
    <property type="entry name" value="FINGER DOMAIN PROTEIN, PUTATIVE (AFU_ORTHOLOGUE AFUA_4G13600)-RELATED"/>
    <property type="match status" value="1"/>
</dbReference>
<evidence type="ECO:0000256" key="8">
    <source>
        <dbReference type="SAM" id="MobiDB-lite"/>
    </source>
</evidence>
<feature type="compositionally biased region" description="Polar residues" evidence="8">
    <location>
        <begin position="370"/>
        <end position="397"/>
    </location>
</feature>
<dbReference type="InterPro" id="IPR051059">
    <property type="entry name" value="VerF-like"/>
</dbReference>
<dbReference type="PANTHER" id="PTHR40626">
    <property type="entry name" value="MIP31509P"/>
    <property type="match status" value="1"/>
</dbReference>
<organism evidence="10 11">
    <name type="scientific">Parathielavia appendiculata</name>
    <dbReference type="NCBI Taxonomy" id="2587402"/>
    <lineage>
        <taxon>Eukaryota</taxon>
        <taxon>Fungi</taxon>
        <taxon>Dikarya</taxon>
        <taxon>Ascomycota</taxon>
        <taxon>Pezizomycotina</taxon>
        <taxon>Sordariomycetes</taxon>
        <taxon>Sordariomycetidae</taxon>
        <taxon>Sordariales</taxon>
        <taxon>Chaetomiaceae</taxon>
        <taxon>Parathielavia</taxon>
    </lineage>
</organism>
<gene>
    <name evidence="10" type="ORF">N657DRAFT_630674</name>
</gene>
<dbReference type="InterPro" id="IPR007219">
    <property type="entry name" value="XnlR_reg_dom"/>
</dbReference>
<feature type="region of interest" description="Disordered" evidence="8">
    <location>
        <begin position="1080"/>
        <end position="1125"/>
    </location>
</feature>
<dbReference type="Gene3D" id="3.30.160.60">
    <property type="entry name" value="Classic Zinc Finger"/>
    <property type="match status" value="1"/>
</dbReference>
<feature type="compositionally biased region" description="Polar residues" evidence="8">
    <location>
        <begin position="875"/>
        <end position="894"/>
    </location>
</feature>
<accession>A0AAN6U5A8</accession>
<keyword evidence="11" id="KW-1185">Reference proteome</keyword>
<evidence type="ECO:0000259" key="9">
    <source>
        <dbReference type="PROSITE" id="PS50157"/>
    </source>
</evidence>
<comment type="subcellular location">
    <subcellularLocation>
        <location evidence="1">Nucleus</location>
    </subcellularLocation>
</comment>
<dbReference type="Proteomes" id="UP001302602">
    <property type="component" value="Unassembled WGS sequence"/>
</dbReference>
<feature type="compositionally biased region" description="Low complexity" evidence="8">
    <location>
        <begin position="84"/>
        <end position="99"/>
    </location>
</feature>
<keyword evidence="5" id="KW-0862">Zinc</keyword>
<feature type="compositionally biased region" description="Polar residues" evidence="8">
    <location>
        <begin position="1080"/>
        <end position="1089"/>
    </location>
</feature>
<evidence type="ECO:0000256" key="1">
    <source>
        <dbReference type="ARBA" id="ARBA00004123"/>
    </source>
</evidence>
<feature type="compositionally biased region" description="Polar residues" evidence="8">
    <location>
        <begin position="50"/>
        <end position="68"/>
    </location>
</feature>
<dbReference type="InterPro" id="IPR036236">
    <property type="entry name" value="Znf_C2H2_sf"/>
</dbReference>
<dbReference type="GO" id="GO:0006351">
    <property type="term" value="P:DNA-templated transcription"/>
    <property type="evidence" value="ECO:0007669"/>
    <property type="project" value="InterPro"/>
</dbReference>
<evidence type="ECO:0000256" key="2">
    <source>
        <dbReference type="ARBA" id="ARBA00022723"/>
    </source>
</evidence>
<sequence length="1201" mass="128841">MASLSFIMDANDDHPTDTRSTSNTRHVTTPGLATTDSTEQDINQAAPAGQTRQRGTPSQGPKSASATSLPGKADKGAALVAVVSSTSSSSPSLSASTARRSTRRRSTTTEDSMDRSRYGQGPSSFSMGRRLQRPMPMPPAPAQFTPKITPKTGRVSKAKKGLPVHVCEICNPPKTFTRAEHLRRHQLGHGEPRFQCSGCDKSFHRADLLARHQQKHEDDGDHGIGIPKLQPARRSPHPPPAAPSSQAQNSPRAHGLTSTPSPSVTAIPPSPSAAVGSQSDLSHIGDSAPGDNAAYRAAPCPPSQDFHNTYTPTLSIVDPARSSSLAVPYLGALEYQPRNGPPTIYVVTQGLESPSVQSVEVPELHDGSAWPSSASDSTYSTPVSDVSRNPRLSSYPSTASRGLLHSAQTIEGIPAAPPPLFLNSYSNDPSEHTYGSTLGVPSMGYSTTGACHRRASLTASTDGTPGSYQHRHINSLSSAHRRSPPLNTSSPGNETLLASSPGFSNRLDSVASINRRKGFMMEAHQDLLSSHAAMGPLAILDGLAVAYGAGSSAASPGADNASHSSGIIAELDLALEGRCAMPTSLSMTIPLPGPVLAAIPRYLDIYWSEVDLVMPLIHRPSFEAAPEDILRCAMAAVATQHLDNREDRTRGNQLHEFAWQEVKRVTQWSLQTMQAILLCEYFARFRGRKAVTRPSRPFESLFSRILYHNPAYLDHTMLATDQHHLSVQQRWHSWIVAESRRRLLAACVFCDEHAGIYHQQRRAQDSHPSAALQPLPLLGGSTKLWEALSAEEWTDALAADPAVLQPEYVPPLEHLTFEDIVRRPQMDRMIIAAAFAQRLPRRHRPGPASSLSANSSPTPELDPQMHHPGSPSIHLLNNNQPTSFLRHQPESSPQPDKIPSCPSSDAEERISTIFGPCPVANTYLALHHTPLRDLLAVGGDSWVFSQKVLPATSFHEHQKRLKVWVTSTSTSTSSTTNENSGTGSGGPSVVRATVYAARAILGFLARQPPPPSVTTTATPHARHPQLQGEKVSSSSSGGECSMGKRNTAAAPWSMDMSDYWAMYVCALICWAFCHQHQTHNPAHRSSSCRSGAVGGGATGRGGISPVPAAAASASRPQTQSGASASAADDEEAVIAWLGMVAAQGVRPEDVVGLRGRREAAGVVGLVRRRLEADCLGGRSRLYVDAVGVLRKIEEGVGWKWF</sequence>
<keyword evidence="6" id="KW-0539">Nucleus</keyword>
<dbReference type="GeneID" id="87827763"/>
<feature type="compositionally biased region" description="Basic and acidic residues" evidence="8">
    <location>
        <begin position="211"/>
        <end position="222"/>
    </location>
</feature>
<feature type="domain" description="C2H2-type" evidence="9">
    <location>
        <begin position="194"/>
        <end position="221"/>
    </location>
</feature>
<dbReference type="EMBL" id="MU853224">
    <property type="protein sequence ID" value="KAK4126690.1"/>
    <property type="molecule type" value="Genomic_DNA"/>
</dbReference>
<feature type="region of interest" description="Disordered" evidence="8">
    <location>
        <begin position="357"/>
        <end position="397"/>
    </location>
</feature>
<proteinExistence type="predicted"/>
<feature type="region of interest" description="Disordered" evidence="8">
    <location>
        <begin position="968"/>
        <end position="987"/>
    </location>
</feature>
<dbReference type="CDD" id="cd12148">
    <property type="entry name" value="fungal_TF_MHR"/>
    <property type="match status" value="1"/>
</dbReference>